<dbReference type="Gene3D" id="3.30.200.20">
    <property type="entry name" value="Phosphorylase Kinase, domain 1"/>
    <property type="match status" value="1"/>
</dbReference>
<feature type="transmembrane region" description="Helical" evidence="5">
    <location>
        <begin position="95"/>
        <end position="118"/>
    </location>
</feature>
<dbReference type="GO" id="GO:0004674">
    <property type="term" value="F:protein serine/threonine kinase activity"/>
    <property type="evidence" value="ECO:0007669"/>
    <property type="project" value="TreeGrafter"/>
</dbReference>
<dbReference type="PROSITE" id="PS00107">
    <property type="entry name" value="PROTEIN_KINASE_ATP"/>
    <property type="match status" value="1"/>
</dbReference>
<keyword evidence="2 3" id="KW-0067">ATP-binding</keyword>
<evidence type="ECO:0000259" key="6">
    <source>
        <dbReference type="PROSITE" id="PS50011"/>
    </source>
</evidence>
<feature type="transmembrane region" description="Helical" evidence="5">
    <location>
        <begin position="130"/>
        <end position="147"/>
    </location>
</feature>
<dbReference type="GO" id="GO:0005524">
    <property type="term" value="F:ATP binding"/>
    <property type="evidence" value="ECO:0007669"/>
    <property type="project" value="UniProtKB-UniRule"/>
</dbReference>
<dbReference type="AlphaFoldDB" id="K3X2A8"/>
<keyword evidence="5" id="KW-1133">Transmembrane helix</keyword>
<reference evidence="8" key="3">
    <citation type="submission" date="2015-02" db="UniProtKB">
        <authorList>
            <consortium name="EnsemblProtists"/>
        </authorList>
    </citation>
    <scope>IDENTIFICATION</scope>
    <source>
        <strain evidence="8">DAOM BR144</strain>
    </source>
</reference>
<dbReference type="Gene3D" id="1.10.10.10">
    <property type="entry name" value="Winged helix-like DNA-binding domain superfamily/Winged helix DNA-binding domain"/>
    <property type="match status" value="1"/>
</dbReference>
<feature type="transmembrane region" description="Helical" evidence="5">
    <location>
        <begin position="221"/>
        <end position="239"/>
    </location>
</feature>
<dbReference type="PROSITE" id="PS50186">
    <property type="entry name" value="DEP"/>
    <property type="match status" value="1"/>
</dbReference>
<dbReference type="InterPro" id="IPR008271">
    <property type="entry name" value="Ser/Thr_kinase_AS"/>
</dbReference>
<dbReference type="HOGENOM" id="CLU_014648_0_0_1"/>
<accession>K3X2A8</accession>
<dbReference type="eggNOG" id="KOG0192">
    <property type="taxonomic scope" value="Eukaryota"/>
</dbReference>
<evidence type="ECO:0000256" key="5">
    <source>
        <dbReference type="SAM" id="Phobius"/>
    </source>
</evidence>
<organism evidence="8 9">
    <name type="scientific">Globisporangium ultimum (strain ATCC 200006 / CBS 805.95 / DAOM BR144)</name>
    <name type="common">Pythium ultimum</name>
    <dbReference type="NCBI Taxonomy" id="431595"/>
    <lineage>
        <taxon>Eukaryota</taxon>
        <taxon>Sar</taxon>
        <taxon>Stramenopiles</taxon>
        <taxon>Oomycota</taxon>
        <taxon>Peronosporomycetes</taxon>
        <taxon>Pythiales</taxon>
        <taxon>Pythiaceae</taxon>
        <taxon>Globisporangium</taxon>
    </lineage>
</organism>
<dbReference type="InterPro" id="IPR000591">
    <property type="entry name" value="DEP_dom"/>
</dbReference>
<feature type="region of interest" description="Disordered" evidence="4">
    <location>
        <begin position="479"/>
        <end position="502"/>
    </location>
</feature>
<evidence type="ECO:0000256" key="3">
    <source>
        <dbReference type="PROSITE-ProRule" id="PRU10141"/>
    </source>
</evidence>
<dbReference type="PANTHER" id="PTHR44329:SF289">
    <property type="entry name" value="SERINE_THREONINE-PROTEIN KINASE VIK"/>
    <property type="match status" value="1"/>
</dbReference>
<dbReference type="InterPro" id="IPR036390">
    <property type="entry name" value="WH_DNA-bd_sf"/>
</dbReference>
<dbReference type="EMBL" id="GL376562">
    <property type="status" value="NOT_ANNOTATED_CDS"/>
    <property type="molecule type" value="Genomic_DNA"/>
</dbReference>
<keyword evidence="1 3" id="KW-0547">Nucleotide-binding</keyword>
<feature type="compositionally biased region" description="Basic residues" evidence="4">
    <location>
        <begin position="808"/>
        <end position="820"/>
    </location>
</feature>
<evidence type="ECO:0000313" key="8">
    <source>
        <dbReference type="EnsemblProtists" id="PYU1_T011357"/>
    </source>
</evidence>
<dbReference type="GO" id="GO:0035556">
    <property type="term" value="P:intracellular signal transduction"/>
    <property type="evidence" value="ECO:0007669"/>
    <property type="project" value="InterPro"/>
</dbReference>
<dbReference type="VEuPathDB" id="FungiDB:PYU1_G011332"/>
<dbReference type="OMA" id="WIAIMEE"/>
<feature type="domain" description="DEP" evidence="7">
    <location>
        <begin position="657"/>
        <end position="708"/>
    </location>
</feature>
<feature type="compositionally biased region" description="Polar residues" evidence="4">
    <location>
        <begin position="484"/>
        <end position="494"/>
    </location>
</feature>
<evidence type="ECO:0000313" key="9">
    <source>
        <dbReference type="Proteomes" id="UP000019132"/>
    </source>
</evidence>
<keyword evidence="5" id="KW-0812">Transmembrane</keyword>
<dbReference type="SUPFAM" id="SSF56112">
    <property type="entry name" value="Protein kinase-like (PK-like)"/>
    <property type="match status" value="1"/>
</dbReference>
<dbReference type="SMART" id="SM00220">
    <property type="entry name" value="S_TKc"/>
    <property type="match status" value="1"/>
</dbReference>
<evidence type="ECO:0000256" key="2">
    <source>
        <dbReference type="ARBA" id="ARBA00022840"/>
    </source>
</evidence>
<dbReference type="STRING" id="431595.K3X2A8"/>
<dbReference type="InterPro" id="IPR000719">
    <property type="entry name" value="Prot_kinase_dom"/>
</dbReference>
<keyword evidence="9" id="KW-1185">Reference proteome</keyword>
<dbReference type="Pfam" id="PF00069">
    <property type="entry name" value="Pkinase"/>
    <property type="match status" value="1"/>
</dbReference>
<sequence>MDSSSSSYAVIVTTQSVDVLVGDPVVESSENTTSSTLSFQTHRVFWNQVVFLVGYGAMFTLCVLLLIYMRVKRHDAFRGDEKAARKIILPAFEPLLWILAVATGTYVAFFSIAMASHTYTTVIPKRDIEIFYAGRQFVFVIVVVFMLQKSISLPALRRAAMISILLATYTIPIVWVLTAYYDPAGLVVFWGKVTSRFVLQLLYLYVLLWPPGRANRTPLRHYCLFVLIYYGLSLMGLLLTRFEFPVTSAVVGYICLTWASLVPLLIWRVLKADTEFWRGVGQRACSLQNLSAHQTHIDERISSRGLHLLIEMHRKYIIDFAHLEIKKKIGVGVSAAVFNGTLNSTTEVAVKVYTPRYFTEETVAAFSHEAALCATLNHPNVVKFYGMCICPPTVCLVSELCLGNLEDFMIAAAGREQSPQRQQMLLNIGYMIDAARALAYIHSFSPPFLHRDVKPANFLVDTEHNVKLTDFGESRSIPDYKLSEQATPTRRGTQSSSISSMESMSTSNVGLVKMTITGTVDYMPPEMITGRSGIATYGEAADVYSLAITFWDILNPGKDRYPRQQSNFMLIFETVVDGFRPDLNIPEIHPRLRELIANAWQSDPSMRPSMQRIVATLEGIQEELLASFASDLCNDFDQTGIPHGSRLADQEKFITGEYALEKMEEFGYIESSCEGIRLGNALMDAGFLHHIHHAQSFQDNESMYFFDEENVRFCQPFAILEADLTEGSECSCSSSELPHDDESFMTSSRRMTGPKAFLSQLTSSLTSSGRSQSKASFRSSSATDTEADNNAKCACRRLGQRLEPQGGRHARRHRHHRHKQQQVGQRDRQPLVQSFRRKCPPIVEEDNALDRRLLEDEATTPTPLRSRHSHDDQNDQQSDTGHHIGVTIAA</sequence>
<dbReference type="PANTHER" id="PTHR44329">
    <property type="entry name" value="SERINE/THREONINE-PROTEIN KINASE TNNI3K-RELATED"/>
    <property type="match status" value="1"/>
</dbReference>
<evidence type="ECO:0000256" key="4">
    <source>
        <dbReference type="SAM" id="MobiDB-lite"/>
    </source>
</evidence>
<feature type="compositionally biased region" description="Low complexity" evidence="4">
    <location>
        <begin position="761"/>
        <end position="781"/>
    </location>
</feature>
<reference evidence="9" key="2">
    <citation type="submission" date="2010-04" db="EMBL/GenBank/DDBJ databases">
        <authorList>
            <person name="Buell R."/>
            <person name="Hamilton J."/>
            <person name="Hostetler J."/>
        </authorList>
    </citation>
    <scope>NUCLEOTIDE SEQUENCE [LARGE SCALE GENOMIC DNA]</scope>
    <source>
        <strain evidence="9">DAOM:BR144</strain>
    </source>
</reference>
<protein>
    <recommendedName>
        <fullName evidence="10">Protein kinase domain-containing protein</fullName>
    </recommendedName>
</protein>
<dbReference type="Proteomes" id="UP000019132">
    <property type="component" value="Unassembled WGS sequence"/>
</dbReference>
<dbReference type="InterPro" id="IPR011009">
    <property type="entry name" value="Kinase-like_dom_sf"/>
</dbReference>
<feature type="transmembrane region" description="Helical" evidence="5">
    <location>
        <begin position="45"/>
        <end position="68"/>
    </location>
</feature>
<dbReference type="EnsemblProtists" id="PYU1_T011357">
    <property type="protein sequence ID" value="PYU1_T011357"/>
    <property type="gene ID" value="PYU1_G011332"/>
</dbReference>
<keyword evidence="5" id="KW-0472">Membrane</keyword>
<dbReference type="PROSITE" id="PS00108">
    <property type="entry name" value="PROTEIN_KINASE_ST"/>
    <property type="match status" value="1"/>
</dbReference>
<dbReference type="InParanoid" id="K3X2A8"/>
<feature type="domain" description="Protein kinase" evidence="6">
    <location>
        <begin position="323"/>
        <end position="625"/>
    </location>
</feature>
<dbReference type="PROSITE" id="PS50011">
    <property type="entry name" value="PROTEIN_KINASE_DOM"/>
    <property type="match status" value="1"/>
</dbReference>
<feature type="transmembrane region" description="Helical" evidence="5">
    <location>
        <begin position="187"/>
        <end position="209"/>
    </location>
</feature>
<evidence type="ECO:0000259" key="7">
    <source>
        <dbReference type="PROSITE" id="PS50186"/>
    </source>
</evidence>
<dbReference type="InterPro" id="IPR036388">
    <property type="entry name" value="WH-like_DNA-bd_sf"/>
</dbReference>
<dbReference type="SUPFAM" id="SSF46785">
    <property type="entry name" value="Winged helix' DNA-binding domain"/>
    <property type="match status" value="1"/>
</dbReference>
<feature type="transmembrane region" description="Helical" evidence="5">
    <location>
        <begin position="159"/>
        <end position="181"/>
    </location>
</feature>
<feature type="region of interest" description="Disordered" evidence="4">
    <location>
        <begin position="761"/>
        <end position="843"/>
    </location>
</feature>
<dbReference type="InterPro" id="IPR051681">
    <property type="entry name" value="Ser/Thr_Kinases-Pseudokinases"/>
</dbReference>
<feature type="binding site" evidence="3">
    <location>
        <position position="351"/>
    </location>
    <ligand>
        <name>ATP</name>
        <dbReference type="ChEBI" id="CHEBI:30616"/>
    </ligand>
</feature>
<dbReference type="Gene3D" id="1.10.510.10">
    <property type="entry name" value="Transferase(Phosphotransferase) domain 1"/>
    <property type="match status" value="1"/>
</dbReference>
<dbReference type="InterPro" id="IPR017441">
    <property type="entry name" value="Protein_kinase_ATP_BS"/>
</dbReference>
<evidence type="ECO:0008006" key="10">
    <source>
        <dbReference type="Google" id="ProtNLM"/>
    </source>
</evidence>
<reference evidence="9" key="1">
    <citation type="journal article" date="2010" name="Genome Biol.">
        <title>Genome sequence of the necrotrophic plant pathogen Pythium ultimum reveals original pathogenicity mechanisms and effector repertoire.</title>
        <authorList>
            <person name="Levesque C.A."/>
            <person name="Brouwer H."/>
            <person name="Cano L."/>
            <person name="Hamilton J.P."/>
            <person name="Holt C."/>
            <person name="Huitema E."/>
            <person name="Raffaele S."/>
            <person name="Robideau G.P."/>
            <person name="Thines M."/>
            <person name="Win J."/>
            <person name="Zerillo M.M."/>
            <person name="Beakes G.W."/>
            <person name="Boore J.L."/>
            <person name="Busam D."/>
            <person name="Dumas B."/>
            <person name="Ferriera S."/>
            <person name="Fuerstenberg S.I."/>
            <person name="Gachon C.M."/>
            <person name="Gaulin E."/>
            <person name="Govers F."/>
            <person name="Grenville-Briggs L."/>
            <person name="Horner N."/>
            <person name="Hostetler J."/>
            <person name="Jiang R.H."/>
            <person name="Johnson J."/>
            <person name="Krajaejun T."/>
            <person name="Lin H."/>
            <person name="Meijer H.J."/>
            <person name="Moore B."/>
            <person name="Morris P."/>
            <person name="Phuntmart V."/>
            <person name="Puiu D."/>
            <person name="Shetty J."/>
            <person name="Stajich J.E."/>
            <person name="Tripathy S."/>
            <person name="Wawra S."/>
            <person name="van West P."/>
            <person name="Whitty B.R."/>
            <person name="Coutinho P.M."/>
            <person name="Henrissat B."/>
            <person name="Martin F."/>
            <person name="Thomas P.D."/>
            <person name="Tyler B.M."/>
            <person name="De Vries R.P."/>
            <person name="Kamoun S."/>
            <person name="Yandell M."/>
            <person name="Tisserat N."/>
            <person name="Buell C.R."/>
        </authorList>
    </citation>
    <scope>NUCLEOTIDE SEQUENCE</scope>
    <source>
        <strain evidence="9">DAOM:BR144</strain>
    </source>
</reference>
<name>K3X2A8_GLOUD</name>
<feature type="region of interest" description="Disordered" evidence="4">
    <location>
        <begin position="859"/>
        <end position="890"/>
    </location>
</feature>
<proteinExistence type="predicted"/>
<evidence type="ECO:0000256" key="1">
    <source>
        <dbReference type="ARBA" id="ARBA00022741"/>
    </source>
</evidence>